<name>A0A183EYG2_9BILA</name>
<dbReference type="AlphaFoldDB" id="A0A183EYG2"/>
<keyword evidence="2" id="KW-1185">Reference proteome</keyword>
<organism evidence="3">
    <name type="scientific">Gongylonema pulchrum</name>
    <dbReference type="NCBI Taxonomy" id="637853"/>
    <lineage>
        <taxon>Eukaryota</taxon>
        <taxon>Metazoa</taxon>
        <taxon>Ecdysozoa</taxon>
        <taxon>Nematoda</taxon>
        <taxon>Chromadorea</taxon>
        <taxon>Rhabditida</taxon>
        <taxon>Spirurina</taxon>
        <taxon>Spiruromorpha</taxon>
        <taxon>Spiruroidea</taxon>
        <taxon>Gongylonematidae</taxon>
        <taxon>Gongylonema</taxon>
    </lineage>
</organism>
<reference evidence="1 2" key="2">
    <citation type="submission" date="2018-11" db="EMBL/GenBank/DDBJ databases">
        <authorList>
            <consortium name="Pathogen Informatics"/>
        </authorList>
    </citation>
    <scope>NUCLEOTIDE SEQUENCE [LARGE SCALE GENOMIC DNA]</scope>
</reference>
<gene>
    <name evidence="1" type="ORF">GPUH_LOCUS26003</name>
</gene>
<evidence type="ECO:0000313" key="3">
    <source>
        <dbReference type="WBParaSite" id="GPUH_0002603301-mRNA-1"/>
    </source>
</evidence>
<evidence type="ECO:0000313" key="1">
    <source>
        <dbReference type="EMBL" id="VDN44975.1"/>
    </source>
</evidence>
<evidence type="ECO:0000313" key="2">
    <source>
        <dbReference type="Proteomes" id="UP000271098"/>
    </source>
</evidence>
<proteinExistence type="predicted"/>
<sequence>MRDFWKIVKPVGRYMGLEFKYGDDQRRVINAPEREAIFYGLDLWQYPCKITGNPIILAQFNFAEPPWEETIEEITPEMLVFFFALVLLGC</sequence>
<protein>
    <submittedName>
        <fullName evidence="1 3">Uncharacterized protein</fullName>
    </submittedName>
</protein>
<dbReference type="OrthoDB" id="412876at2759"/>
<accession>A0A183EYG2</accession>
<dbReference type="Proteomes" id="UP000271098">
    <property type="component" value="Unassembled WGS sequence"/>
</dbReference>
<reference evidence="3" key="1">
    <citation type="submission" date="2016-06" db="UniProtKB">
        <authorList>
            <consortium name="WormBaseParasite"/>
        </authorList>
    </citation>
    <scope>IDENTIFICATION</scope>
</reference>
<dbReference type="WBParaSite" id="GPUH_0002603301-mRNA-1">
    <property type="protein sequence ID" value="GPUH_0002603301-mRNA-1"/>
    <property type="gene ID" value="GPUH_0002603301"/>
</dbReference>
<dbReference type="EMBL" id="UYRT01108003">
    <property type="protein sequence ID" value="VDN44975.1"/>
    <property type="molecule type" value="Genomic_DNA"/>
</dbReference>
<dbReference type="Gene3D" id="2.70.160.11">
    <property type="entry name" value="Hnrnp arginine n-methyltransferase1"/>
    <property type="match status" value="1"/>
</dbReference>